<dbReference type="Pfam" id="PF04055">
    <property type="entry name" value="Radical_SAM"/>
    <property type="match status" value="1"/>
</dbReference>
<feature type="coiled-coil region" evidence="14">
    <location>
        <begin position="26"/>
        <end position="56"/>
    </location>
</feature>
<evidence type="ECO:0000256" key="14">
    <source>
        <dbReference type="SAM" id="Coils"/>
    </source>
</evidence>
<dbReference type="InterPro" id="IPR058240">
    <property type="entry name" value="rSAM_sf"/>
</dbReference>
<evidence type="ECO:0000256" key="8">
    <source>
        <dbReference type="ARBA" id="ARBA00022691"/>
    </source>
</evidence>
<evidence type="ECO:0000256" key="11">
    <source>
        <dbReference type="ARBA" id="ARBA00023004"/>
    </source>
</evidence>
<evidence type="ECO:0000256" key="7">
    <source>
        <dbReference type="ARBA" id="ARBA00022485"/>
    </source>
</evidence>
<evidence type="ECO:0000256" key="2">
    <source>
        <dbReference type="ARBA" id="ARBA00001933"/>
    </source>
</evidence>
<dbReference type="Gene3D" id="3.20.20.70">
    <property type="entry name" value="Aldolase class I"/>
    <property type="match status" value="1"/>
</dbReference>
<evidence type="ECO:0000256" key="9">
    <source>
        <dbReference type="ARBA" id="ARBA00022723"/>
    </source>
</evidence>
<name>A0ABW4ZBA3_9BACT</name>
<comment type="caution">
    <text evidence="16">The sequence shown here is derived from an EMBL/GenBank/DDBJ whole genome shotgun (WGS) entry which is preliminary data.</text>
</comment>
<gene>
    <name evidence="16" type="ORF">ACFSW8_09555</name>
</gene>
<dbReference type="EC" id="5.4.3.2" evidence="5"/>
<dbReference type="EMBL" id="JBHUJB010000037">
    <property type="protein sequence ID" value="MFD2159141.1"/>
    <property type="molecule type" value="Genomic_DNA"/>
</dbReference>
<dbReference type="SFLD" id="SFLDF00283">
    <property type="entry name" value="L-lysine_2_3-aminomutase_(LAM"/>
    <property type="match status" value="1"/>
</dbReference>
<keyword evidence="10" id="KW-0663">Pyridoxal phosphate</keyword>
<keyword evidence="14" id="KW-0175">Coiled coil</keyword>
<keyword evidence="7" id="KW-0004">4Fe-4S</keyword>
<dbReference type="InterPro" id="IPR025895">
    <property type="entry name" value="LAM_C_dom"/>
</dbReference>
<proteinExistence type="inferred from homology"/>
<comment type="cofactor">
    <cofactor evidence="3">
        <name>[4Fe-4S] cluster</name>
        <dbReference type="ChEBI" id="CHEBI:49883"/>
    </cofactor>
</comment>
<evidence type="ECO:0000256" key="5">
    <source>
        <dbReference type="ARBA" id="ARBA00012144"/>
    </source>
</evidence>
<evidence type="ECO:0000256" key="1">
    <source>
        <dbReference type="ARBA" id="ARBA00000911"/>
    </source>
</evidence>
<organism evidence="16 17">
    <name type="scientific">Rubritalea tangerina</name>
    <dbReference type="NCBI Taxonomy" id="430798"/>
    <lineage>
        <taxon>Bacteria</taxon>
        <taxon>Pseudomonadati</taxon>
        <taxon>Verrucomicrobiota</taxon>
        <taxon>Verrucomicrobiia</taxon>
        <taxon>Verrucomicrobiales</taxon>
        <taxon>Rubritaleaceae</taxon>
        <taxon>Rubritalea</taxon>
    </lineage>
</organism>
<dbReference type="SUPFAM" id="SSF102114">
    <property type="entry name" value="Radical SAM enzymes"/>
    <property type="match status" value="1"/>
</dbReference>
<dbReference type="PANTHER" id="PTHR30538:SF1">
    <property type="entry name" value="L-LYSINE 2,3-AMINOMUTASE"/>
    <property type="match status" value="1"/>
</dbReference>
<dbReference type="PIRSF" id="PIRSF004911">
    <property type="entry name" value="DUF160"/>
    <property type="match status" value="1"/>
</dbReference>
<reference evidence="17" key="1">
    <citation type="journal article" date="2019" name="Int. J. Syst. Evol. Microbiol.">
        <title>The Global Catalogue of Microorganisms (GCM) 10K type strain sequencing project: providing services to taxonomists for standard genome sequencing and annotation.</title>
        <authorList>
            <consortium name="The Broad Institute Genomics Platform"/>
            <consortium name="The Broad Institute Genome Sequencing Center for Infectious Disease"/>
            <person name="Wu L."/>
            <person name="Ma J."/>
        </authorList>
    </citation>
    <scope>NUCLEOTIDE SEQUENCE [LARGE SCALE GENOMIC DNA]</scope>
    <source>
        <strain evidence="17">CCUG 57942</strain>
    </source>
</reference>
<accession>A0ABW4ZBA3</accession>
<dbReference type="InterPro" id="IPR013785">
    <property type="entry name" value="Aldolase_TIM"/>
</dbReference>
<keyword evidence="9" id="KW-0479">Metal-binding</keyword>
<dbReference type="Proteomes" id="UP001597389">
    <property type="component" value="Unassembled WGS sequence"/>
</dbReference>
<dbReference type="Gene3D" id="6.20.120.40">
    <property type="match status" value="1"/>
</dbReference>
<dbReference type="InterPro" id="IPR022459">
    <property type="entry name" value="Lysine_aminomutase"/>
</dbReference>
<comment type="cofactor">
    <cofactor evidence="2">
        <name>pyridoxal 5'-phosphate</name>
        <dbReference type="ChEBI" id="CHEBI:597326"/>
    </cofactor>
</comment>
<comment type="catalytic activity">
    <reaction evidence="1">
        <text>L-lysine = (3S)-3,6-diaminohexanoate</text>
        <dbReference type="Rhea" id="RHEA:19177"/>
        <dbReference type="ChEBI" id="CHEBI:32551"/>
        <dbReference type="ChEBI" id="CHEBI:57434"/>
        <dbReference type="EC" id="5.4.3.2"/>
    </reaction>
</comment>
<evidence type="ECO:0000256" key="10">
    <source>
        <dbReference type="ARBA" id="ARBA00022898"/>
    </source>
</evidence>
<dbReference type="NCBIfam" id="TIGR00238">
    <property type="entry name" value="KamA family radical SAM protein"/>
    <property type="match status" value="1"/>
</dbReference>
<keyword evidence="8" id="KW-0949">S-adenosyl-L-methionine</keyword>
<evidence type="ECO:0000256" key="13">
    <source>
        <dbReference type="ARBA" id="ARBA00023235"/>
    </source>
</evidence>
<keyword evidence="13" id="KW-0413">Isomerase</keyword>
<dbReference type="SFLD" id="SFLDS00029">
    <property type="entry name" value="Radical_SAM"/>
    <property type="match status" value="1"/>
</dbReference>
<feature type="domain" description="Radical SAM core" evidence="15">
    <location>
        <begin position="123"/>
        <end position="335"/>
    </location>
</feature>
<keyword evidence="17" id="KW-1185">Reference proteome</keyword>
<evidence type="ECO:0000256" key="3">
    <source>
        <dbReference type="ARBA" id="ARBA00001966"/>
    </source>
</evidence>
<dbReference type="InterPro" id="IPR003739">
    <property type="entry name" value="Lys_aminomutase/Glu_NH3_mut"/>
</dbReference>
<protein>
    <recommendedName>
        <fullName evidence="6">L-lysine 2,3-aminomutase</fullName>
        <ecNumber evidence="5">5.4.3.2</ecNumber>
    </recommendedName>
</protein>
<dbReference type="Gene3D" id="6.10.140.1170">
    <property type="match status" value="1"/>
</dbReference>
<evidence type="ECO:0000313" key="17">
    <source>
        <dbReference type="Proteomes" id="UP001597389"/>
    </source>
</evidence>
<dbReference type="PROSITE" id="PS51918">
    <property type="entry name" value="RADICAL_SAM"/>
    <property type="match status" value="1"/>
</dbReference>
<dbReference type="PANTHER" id="PTHR30538">
    <property type="entry name" value="LYSINE 2,3-AMINOMUTASE-RELATED"/>
    <property type="match status" value="1"/>
</dbReference>
<dbReference type="InterPro" id="IPR007197">
    <property type="entry name" value="rSAM"/>
</dbReference>
<evidence type="ECO:0000256" key="4">
    <source>
        <dbReference type="ARBA" id="ARBA00008703"/>
    </source>
</evidence>
<evidence type="ECO:0000259" key="15">
    <source>
        <dbReference type="PROSITE" id="PS51918"/>
    </source>
</evidence>
<evidence type="ECO:0000256" key="6">
    <source>
        <dbReference type="ARBA" id="ARBA00022363"/>
    </source>
</evidence>
<evidence type="ECO:0000256" key="12">
    <source>
        <dbReference type="ARBA" id="ARBA00023014"/>
    </source>
</evidence>
<keyword evidence="12" id="KW-0411">Iron-sulfur</keyword>
<sequence length="388" mass="44203">MSSADEYDRSMNIQSHAPGYWPLEAMEKWNDHKWQLRNRINSLEELESKINLTREERSGILLSGNKLAMSITPHYMNLVDKDDPNCPIRRQIIPRIEETWEDPAELSDPCGEDSHMPVPGLVHRYPDRVLFLVTDRCASYCRYCTRSRVVSGVGEQQLETQYEAAFEYLENTPSVRDVLLSGGDPLLFTDAKLDRILTRLRQIPHIQFVRIGSRIPIFLPQRITPELCAMLKKHHPLFISIHTNHPKELTTEVQQGLIRLAEAGIPLGNQSVLLKGVNDDVITQRALVHKLLMCRVKPYYLYQCDLIEGSSHLRTSVSKGLEIIEGLRGHTSGYAIPQYVIDGPGGGGKIPLNPNYVVQHTDNQVVLRNYEGKEFIYPEPNSMPAFLE</sequence>
<dbReference type="SFLD" id="SFLDG01070">
    <property type="entry name" value="PLP-dependent"/>
    <property type="match status" value="1"/>
</dbReference>
<comment type="similarity">
    <text evidence="4">Belongs to the radical SAM superfamily. KamA family.</text>
</comment>
<keyword evidence="11" id="KW-0408">Iron</keyword>
<dbReference type="CDD" id="cd01335">
    <property type="entry name" value="Radical_SAM"/>
    <property type="match status" value="1"/>
</dbReference>
<dbReference type="Pfam" id="PF12544">
    <property type="entry name" value="LAM_C"/>
    <property type="match status" value="1"/>
</dbReference>
<evidence type="ECO:0000313" key="16">
    <source>
        <dbReference type="EMBL" id="MFD2159141.1"/>
    </source>
</evidence>
<dbReference type="RefSeq" id="WP_377091093.1">
    <property type="nucleotide sequence ID" value="NZ_JBHSJL010000014.1"/>
</dbReference>